<dbReference type="GO" id="GO:0004930">
    <property type="term" value="F:G protein-coupled receptor activity"/>
    <property type="evidence" value="ECO:0007669"/>
    <property type="project" value="UniProtKB-KW"/>
</dbReference>
<feature type="transmembrane region" description="Helical" evidence="10">
    <location>
        <begin position="125"/>
        <end position="146"/>
    </location>
</feature>
<keyword evidence="5 10" id="KW-0472">Membrane</keyword>
<feature type="compositionally biased region" description="Basic and acidic residues" evidence="9">
    <location>
        <begin position="274"/>
        <end position="285"/>
    </location>
</feature>
<evidence type="ECO:0000256" key="4">
    <source>
        <dbReference type="ARBA" id="ARBA00023040"/>
    </source>
</evidence>
<feature type="region of interest" description="Disordered" evidence="9">
    <location>
        <begin position="267"/>
        <end position="303"/>
    </location>
</feature>
<dbReference type="CDD" id="cd00637">
    <property type="entry name" value="7tm_classA_rhodopsin-like"/>
    <property type="match status" value="1"/>
</dbReference>
<evidence type="ECO:0000259" key="11">
    <source>
        <dbReference type="PROSITE" id="PS50262"/>
    </source>
</evidence>
<dbReference type="AlphaFoldDB" id="A0A9D4R0Q0"/>
<feature type="domain" description="G-protein coupled receptors family 1 profile" evidence="11">
    <location>
        <begin position="68"/>
        <end position="413"/>
    </location>
</feature>
<keyword evidence="2 8" id="KW-0812">Transmembrane</keyword>
<evidence type="ECO:0000256" key="9">
    <source>
        <dbReference type="SAM" id="MobiDB-lite"/>
    </source>
</evidence>
<gene>
    <name evidence="12" type="ORF">DPMN_093043</name>
</gene>
<keyword evidence="6 8" id="KW-0675">Receptor</keyword>
<feature type="transmembrane region" description="Helical" evidence="10">
    <location>
        <begin position="393"/>
        <end position="416"/>
    </location>
</feature>
<dbReference type="InterPro" id="IPR017452">
    <property type="entry name" value="GPCR_Rhodpsn_7TM"/>
</dbReference>
<dbReference type="PANTHER" id="PTHR24243:SF224">
    <property type="entry name" value="G-PROTEIN COUPLED RECEPTOR 19-RELATED"/>
    <property type="match status" value="1"/>
</dbReference>
<evidence type="ECO:0000256" key="8">
    <source>
        <dbReference type="RuleBase" id="RU000688"/>
    </source>
</evidence>
<feature type="transmembrane region" description="Helical" evidence="10">
    <location>
        <begin position="48"/>
        <end position="75"/>
    </location>
</feature>
<sequence>MKMSDITTRALKIRPNQSDFNATSLEYDFHGETTHENDLIWELNKNKVIVLLPVIVYVILSVVVGIIGNTFVCYIYWRRLRRSPSRIFILFLALLDLISCVVGAGSELIDLFQPYVFTAVWSCKLLRFGLSFTIIAASFTLICVAFDRYYKVCRPLDAFPIRKVKTLCIVVATLSFVLAFPAVLIFGIRTVDTGTPGLKGTECSTQDSVKGTLYPVVYYIILFLAFLILLGCFILLYIRIGSEIWKRKRLTIGESLPDKIKVLKERQSQASSAKQDRSVLHDDPSSRSGPTDDESRGSKGESRAGCENLAVTENVSMNSKKYSAANGDDGAKRPLKRRTSSMGRMSIRTVRTTTIFFAVSVAFVVSFLPYLIANILKFTKAAFYEIHSDAEEVVYNFCVRSYFISNFMNPIIYSMLNINFRRECKKLLKRIMENLKHCCMCQRKNEMNIR</sequence>
<feature type="transmembrane region" description="Helical" evidence="10">
    <location>
        <begin position="354"/>
        <end position="373"/>
    </location>
</feature>
<name>A0A9D4R0Q0_DREPO</name>
<feature type="compositionally biased region" description="Basic and acidic residues" evidence="9">
    <location>
        <begin position="293"/>
        <end position="303"/>
    </location>
</feature>
<evidence type="ECO:0000256" key="2">
    <source>
        <dbReference type="ARBA" id="ARBA00022692"/>
    </source>
</evidence>
<evidence type="ECO:0000256" key="5">
    <source>
        <dbReference type="ARBA" id="ARBA00023136"/>
    </source>
</evidence>
<dbReference type="Proteomes" id="UP000828390">
    <property type="component" value="Unassembled WGS sequence"/>
</dbReference>
<dbReference type="SUPFAM" id="SSF81321">
    <property type="entry name" value="Family A G protein-coupled receptor-like"/>
    <property type="match status" value="1"/>
</dbReference>
<reference evidence="12" key="1">
    <citation type="journal article" date="2019" name="bioRxiv">
        <title>The Genome of the Zebra Mussel, Dreissena polymorpha: A Resource for Invasive Species Research.</title>
        <authorList>
            <person name="McCartney M.A."/>
            <person name="Auch B."/>
            <person name="Kono T."/>
            <person name="Mallez S."/>
            <person name="Zhang Y."/>
            <person name="Obille A."/>
            <person name="Becker A."/>
            <person name="Abrahante J.E."/>
            <person name="Garbe J."/>
            <person name="Badalamenti J.P."/>
            <person name="Herman A."/>
            <person name="Mangelson H."/>
            <person name="Liachko I."/>
            <person name="Sullivan S."/>
            <person name="Sone E.D."/>
            <person name="Koren S."/>
            <person name="Silverstein K.A.T."/>
            <person name="Beckman K.B."/>
            <person name="Gohl D.M."/>
        </authorList>
    </citation>
    <scope>NUCLEOTIDE SEQUENCE</scope>
    <source>
        <strain evidence="12">Duluth1</strain>
        <tissue evidence="12">Whole animal</tissue>
    </source>
</reference>
<dbReference type="PRINTS" id="PR00237">
    <property type="entry name" value="GPCRRHODOPSN"/>
</dbReference>
<dbReference type="Gene3D" id="1.20.1070.10">
    <property type="entry name" value="Rhodopsin 7-helix transmembrane proteins"/>
    <property type="match status" value="1"/>
</dbReference>
<feature type="transmembrane region" description="Helical" evidence="10">
    <location>
        <begin position="87"/>
        <end position="105"/>
    </location>
</feature>
<dbReference type="OrthoDB" id="6145535at2759"/>
<accession>A0A9D4R0Q0</accession>
<keyword evidence="4 8" id="KW-0297">G-protein coupled receptor</keyword>
<dbReference type="EMBL" id="JAIWYP010000003">
    <property type="protein sequence ID" value="KAH3850619.1"/>
    <property type="molecule type" value="Genomic_DNA"/>
</dbReference>
<keyword evidence="7 8" id="KW-0807">Transducer</keyword>
<comment type="similarity">
    <text evidence="8">Belongs to the G-protein coupled receptor 1 family.</text>
</comment>
<dbReference type="GO" id="GO:0005886">
    <property type="term" value="C:plasma membrane"/>
    <property type="evidence" value="ECO:0007669"/>
    <property type="project" value="TreeGrafter"/>
</dbReference>
<dbReference type="PROSITE" id="PS50262">
    <property type="entry name" value="G_PROTEIN_RECEP_F1_2"/>
    <property type="match status" value="1"/>
</dbReference>
<feature type="transmembrane region" description="Helical" evidence="10">
    <location>
        <begin position="216"/>
        <end position="238"/>
    </location>
</feature>
<feature type="region of interest" description="Disordered" evidence="9">
    <location>
        <begin position="321"/>
        <end position="340"/>
    </location>
</feature>
<keyword evidence="3 10" id="KW-1133">Transmembrane helix</keyword>
<evidence type="ECO:0000256" key="1">
    <source>
        <dbReference type="ARBA" id="ARBA00004141"/>
    </source>
</evidence>
<evidence type="ECO:0000256" key="10">
    <source>
        <dbReference type="SAM" id="Phobius"/>
    </source>
</evidence>
<dbReference type="Pfam" id="PF00001">
    <property type="entry name" value="7tm_1"/>
    <property type="match status" value="1"/>
</dbReference>
<dbReference type="PANTHER" id="PTHR24243">
    <property type="entry name" value="G-PROTEIN COUPLED RECEPTOR"/>
    <property type="match status" value="1"/>
</dbReference>
<keyword evidence="13" id="KW-1185">Reference proteome</keyword>
<evidence type="ECO:0000256" key="3">
    <source>
        <dbReference type="ARBA" id="ARBA00022989"/>
    </source>
</evidence>
<dbReference type="InterPro" id="IPR000276">
    <property type="entry name" value="GPCR_Rhodpsn"/>
</dbReference>
<proteinExistence type="inferred from homology"/>
<evidence type="ECO:0000313" key="12">
    <source>
        <dbReference type="EMBL" id="KAH3850619.1"/>
    </source>
</evidence>
<protein>
    <recommendedName>
        <fullName evidence="11">G-protein coupled receptors family 1 profile domain-containing protein</fullName>
    </recommendedName>
</protein>
<organism evidence="12 13">
    <name type="scientific">Dreissena polymorpha</name>
    <name type="common">Zebra mussel</name>
    <name type="synonym">Mytilus polymorpha</name>
    <dbReference type="NCBI Taxonomy" id="45954"/>
    <lineage>
        <taxon>Eukaryota</taxon>
        <taxon>Metazoa</taxon>
        <taxon>Spiralia</taxon>
        <taxon>Lophotrochozoa</taxon>
        <taxon>Mollusca</taxon>
        <taxon>Bivalvia</taxon>
        <taxon>Autobranchia</taxon>
        <taxon>Heteroconchia</taxon>
        <taxon>Euheterodonta</taxon>
        <taxon>Imparidentia</taxon>
        <taxon>Neoheterodontei</taxon>
        <taxon>Myida</taxon>
        <taxon>Dreissenoidea</taxon>
        <taxon>Dreissenidae</taxon>
        <taxon>Dreissena</taxon>
    </lineage>
</organism>
<dbReference type="PROSITE" id="PS00237">
    <property type="entry name" value="G_PROTEIN_RECEP_F1_1"/>
    <property type="match status" value="1"/>
</dbReference>
<reference evidence="12" key="2">
    <citation type="submission" date="2020-11" db="EMBL/GenBank/DDBJ databases">
        <authorList>
            <person name="McCartney M.A."/>
            <person name="Auch B."/>
            <person name="Kono T."/>
            <person name="Mallez S."/>
            <person name="Becker A."/>
            <person name="Gohl D.M."/>
            <person name="Silverstein K.A.T."/>
            <person name="Koren S."/>
            <person name="Bechman K.B."/>
            <person name="Herman A."/>
            <person name="Abrahante J.E."/>
            <person name="Garbe J."/>
        </authorList>
    </citation>
    <scope>NUCLEOTIDE SEQUENCE</scope>
    <source>
        <strain evidence="12">Duluth1</strain>
        <tissue evidence="12">Whole animal</tissue>
    </source>
</reference>
<evidence type="ECO:0000256" key="6">
    <source>
        <dbReference type="ARBA" id="ARBA00023170"/>
    </source>
</evidence>
<evidence type="ECO:0000256" key="7">
    <source>
        <dbReference type="ARBA" id="ARBA00023224"/>
    </source>
</evidence>
<feature type="transmembrane region" description="Helical" evidence="10">
    <location>
        <begin position="167"/>
        <end position="188"/>
    </location>
</feature>
<comment type="caution">
    <text evidence="12">The sequence shown here is derived from an EMBL/GenBank/DDBJ whole genome shotgun (WGS) entry which is preliminary data.</text>
</comment>
<evidence type="ECO:0000313" key="13">
    <source>
        <dbReference type="Proteomes" id="UP000828390"/>
    </source>
</evidence>
<comment type="subcellular location">
    <subcellularLocation>
        <location evidence="1">Membrane</location>
        <topology evidence="1">Multi-pass membrane protein</topology>
    </subcellularLocation>
</comment>